<dbReference type="InterPro" id="IPR038763">
    <property type="entry name" value="DHH_sf"/>
</dbReference>
<evidence type="ECO:0000259" key="7">
    <source>
        <dbReference type="Pfam" id="PF02272"/>
    </source>
</evidence>
<keyword evidence="4" id="KW-0378">Hydrolase</keyword>
<accession>A0A7C5R838</accession>
<gene>
    <name evidence="9" type="primary">recJ</name>
    <name evidence="9" type="ORF">ENJ42_06595</name>
</gene>
<dbReference type="GO" id="GO:0006310">
    <property type="term" value="P:DNA recombination"/>
    <property type="evidence" value="ECO:0007669"/>
    <property type="project" value="InterPro"/>
</dbReference>
<dbReference type="InterPro" id="IPR003156">
    <property type="entry name" value="DHHA1_dom"/>
</dbReference>
<feature type="domain" description="DDH" evidence="6">
    <location>
        <begin position="2"/>
        <end position="155"/>
    </location>
</feature>
<dbReference type="Pfam" id="PF02272">
    <property type="entry name" value="DHHA1"/>
    <property type="match status" value="1"/>
</dbReference>
<feature type="non-terminal residue" evidence="9">
    <location>
        <position position="1"/>
    </location>
</feature>
<name>A0A7C5R838_9PROT</name>
<evidence type="ECO:0000256" key="1">
    <source>
        <dbReference type="ARBA" id="ARBA00005915"/>
    </source>
</evidence>
<evidence type="ECO:0000313" key="9">
    <source>
        <dbReference type="EMBL" id="HHL43265.1"/>
    </source>
</evidence>
<dbReference type="Pfam" id="PF17768">
    <property type="entry name" value="RecJ_OB"/>
    <property type="match status" value="1"/>
</dbReference>
<dbReference type="InterPro" id="IPR004610">
    <property type="entry name" value="RecJ"/>
</dbReference>
<feature type="domain" description="RecJ OB" evidence="8">
    <location>
        <begin position="382"/>
        <end position="491"/>
    </location>
</feature>
<evidence type="ECO:0000256" key="2">
    <source>
        <dbReference type="ARBA" id="ARBA00019841"/>
    </source>
</evidence>
<keyword evidence="5 9" id="KW-0269">Exonuclease</keyword>
<dbReference type="PANTHER" id="PTHR30255">
    <property type="entry name" value="SINGLE-STRANDED-DNA-SPECIFIC EXONUCLEASE RECJ"/>
    <property type="match status" value="1"/>
</dbReference>
<feature type="domain" description="DHHA1" evidence="7">
    <location>
        <begin position="277"/>
        <end position="368"/>
    </location>
</feature>
<comment type="similarity">
    <text evidence="1">Belongs to the RecJ family.</text>
</comment>
<dbReference type="SUPFAM" id="SSF64182">
    <property type="entry name" value="DHH phosphoesterases"/>
    <property type="match status" value="1"/>
</dbReference>
<proteinExistence type="inferred from homology"/>
<evidence type="ECO:0000256" key="4">
    <source>
        <dbReference type="ARBA" id="ARBA00022801"/>
    </source>
</evidence>
<dbReference type="InterPro" id="IPR001667">
    <property type="entry name" value="DDH_dom"/>
</dbReference>
<evidence type="ECO:0000256" key="5">
    <source>
        <dbReference type="ARBA" id="ARBA00022839"/>
    </source>
</evidence>
<dbReference type="NCBIfam" id="TIGR00644">
    <property type="entry name" value="recJ"/>
    <property type="match status" value="1"/>
</dbReference>
<organism evidence="9">
    <name type="scientific">Hellea balneolensis</name>
    <dbReference type="NCBI Taxonomy" id="287478"/>
    <lineage>
        <taxon>Bacteria</taxon>
        <taxon>Pseudomonadati</taxon>
        <taxon>Pseudomonadota</taxon>
        <taxon>Alphaproteobacteria</taxon>
        <taxon>Maricaulales</taxon>
        <taxon>Robiginitomaculaceae</taxon>
        <taxon>Hellea</taxon>
    </lineage>
</organism>
<dbReference type="InterPro" id="IPR051673">
    <property type="entry name" value="SSDNA_exonuclease_RecJ"/>
</dbReference>
<comment type="caution">
    <text evidence="9">The sequence shown here is derived from an EMBL/GenBank/DDBJ whole genome shotgun (WGS) entry which is preliminary data.</text>
</comment>
<dbReference type="GO" id="GO:0006281">
    <property type="term" value="P:DNA repair"/>
    <property type="evidence" value="ECO:0007669"/>
    <property type="project" value="InterPro"/>
</dbReference>
<evidence type="ECO:0000256" key="3">
    <source>
        <dbReference type="ARBA" id="ARBA00022722"/>
    </source>
</evidence>
<dbReference type="Gene3D" id="3.10.310.30">
    <property type="match status" value="1"/>
</dbReference>
<evidence type="ECO:0000259" key="6">
    <source>
        <dbReference type="Pfam" id="PF01368"/>
    </source>
</evidence>
<dbReference type="AlphaFoldDB" id="A0A7C5R838"/>
<reference evidence="9" key="1">
    <citation type="journal article" date="2020" name="mSystems">
        <title>Genome- and Community-Level Interaction Insights into Carbon Utilization and Element Cycling Functions of Hydrothermarchaeota in Hydrothermal Sediment.</title>
        <authorList>
            <person name="Zhou Z."/>
            <person name="Liu Y."/>
            <person name="Xu W."/>
            <person name="Pan J."/>
            <person name="Luo Z.H."/>
            <person name="Li M."/>
        </authorList>
    </citation>
    <scope>NUCLEOTIDE SEQUENCE [LARGE SCALE GENOMIC DNA]</scope>
    <source>
        <strain evidence="9">HyVt-485</strain>
    </source>
</reference>
<dbReference type="Proteomes" id="UP000885830">
    <property type="component" value="Unassembled WGS sequence"/>
</dbReference>
<sequence length="498" mass="53170">KKITVFADYDVDGGTSAAQLIRWGRGIGHDFGLYVPDRIKEGFGPTPQAFTTLKEDGVDLVITVDCGAAATQALIHAASIELDVIVIDHHLMDGGTPPCAALVNPNQPDDHSGLGYLSAAGVTFMLLVALNREARRRGLETPDLLKFLDLTALGTVCDVMPLTGLNRVFVAQGMKVLENTPNPGLKALIEVANSEPPFTPYHAGFIIGPRINAGGRIGRADMGARLLSSDDPAEISEFARILDQTNVERRAIQEDMLREAVDKIEGRELGHELICIAQENWHAGIIGVVAGRLKDKYERPAIVIGIDETGIGKGSGRSLKGVNLGAAIQAAKQEGLLIAGGGHEMAAGLTIERDKIDDFTAFMNARLAQEIEIATQNLTTKIDALLSASGATPELIAKINSLGPFGTGNPEPVFVFPDMRITYAKALNGGHIRCAFEDSGGQRISGIAFRAEDNGIADILMHQDTARVHVVGRIKQDTWNGRTKIDLQVSDIALAASD</sequence>
<protein>
    <recommendedName>
        <fullName evidence="2">Single-stranded-DNA-specific exonuclease RecJ</fullName>
    </recommendedName>
</protein>
<dbReference type="PANTHER" id="PTHR30255:SF2">
    <property type="entry name" value="SINGLE-STRANDED-DNA-SPECIFIC EXONUCLEASE RECJ"/>
    <property type="match status" value="1"/>
</dbReference>
<dbReference type="GO" id="GO:0008409">
    <property type="term" value="F:5'-3' exonuclease activity"/>
    <property type="evidence" value="ECO:0007669"/>
    <property type="project" value="InterPro"/>
</dbReference>
<dbReference type="InterPro" id="IPR041122">
    <property type="entry name" value="RecJ_OB"/>
</dbReference>
<dbReference type="Pfam" id="PF01368">
    <property type="entry name" value="DHH"/>
    <property type="match status" value="1"/>
</dbReference>
<keyword evidence="3" id="KW-0540">Nuclease</keyword>
<dbReference type="GO" id="GO:0003676">
    <property type="term" value="F:nucleic acid binding"/>
    <property type="evidence" value="ECO:0007669"/>
    <property type="project" value="InterPro"/>
</dbReference>
<evidence type="ECO:0000259" key="8">
    <source>
        <dbReference type="Pfam" id="PF17768"/>
    </source>
</evidence>
<dbReference type="EMBL" id="DRMJ01000342">
    <property type="protein sequence ID" value="HHL43265.1"/>
    <property type="molecule type" value="Genomic_DNA"/>
</dbReference>
<dbReference type="Gene3D" id="3.90.1640.30">
    <property type="match status" value="1"/>
</dbReference>